<protein>
    <submittedName>
        <fullName evidence="8">Dehydrogenase</fullName>
    </submittedName>
</protein>
<evidence type="ECO:0000256" key="2">
    <source>
        <dbReference type="ARBA" id="ARBA00010790"/>
    </source>
</evidence>
<dbReference type="Pfam" id="PF05199">
    <property type="entry name" value="GMC_oxred_C"/>
    <property type="match status" value="1"/>
</dbReference>
<dbReference type="EMBL" id="LWCI01000112">
    <property type="protein sequence ID" value="KZS61701.1"/>
    <property type="molecule type" value="Genomic_DNA"/>
</dbReference>
<dbReference type="Gene3D" id="3.50.50.60">
    <property type="entry name" value="FAD/NAD(P)-binding domain"/>
    <property type="match status" value="1"/>
</dbReference>
<accession>A0A163ZNI9</accession>
<feature type="domain" description="Glucose-methanol-choline oxidoreductase C-terminal" evidence="7">
    <location>
        <begin position="358"/>
        <end position="471"/>
    </location>
</feature>
<evidence type="ECO:0000256" key="4">
    <source>
        <dbReference type="ARBA" id="ARBA00022827"/>
    </source>
</evidence>
<dbReference type="NCBIfam" id="TIGR03970">
    <property type="entry name" value="Rv0697"/>
    <property type="match status" value="1"/>
</dbReference>
<evidence type="ECO:0000313" key="9">
    <source>
        <dbReference type="Proteomes" id="UP000077342"/>
    </source>
</evidence>
<dbReference type="GO" id="GO:0016614">
    <property type="term" value="F:oxidoreductase activity, acting on CH-OH group of donors"/>
    <property type="evidence" value="ECO:0007669"/>
    <property type="project" value="InterPro"/>
</dbReference>
<gene>
    <name evidence="8" type="ORF">A4G28_17975</name>
</gene>
<feature type="domain" description="Glucose-methanol-choline oxidoreductase N-terminal" evidence="6">
    <location>
        <begin position="9"/>
        <end position="299"/>
    </location>
</feature>
<dbReference type="InterPro" id="IPR000172">
    <property type="entry name" value="GMC_OxRdtase_N"/>
</dbReference>
<evidence type="ECO:0000256" key="1">
    <source>
        <dbReference type="ARBA" id="ARBA00001974"/>
    </source>
</evidence>
<evidence type="ECO:0000313" key="8">
    <source>
        <dbReference type="EMBL" id="KZS61701.1"/>
    </source>
</evidence>
<keyword evidence="3" id="KW-0285">Flavoprotein</keyword>
<dbReference type="InterPro" id="IPR036188">
    <property type="entry name" value="FAD/NAD-bd_sf"/>
</dbReference>
<evidence type="ECO:0000259" key="6">
    <source>
        <dbReference type="Pfam" id="PF00732"/>
    </source>
</evidence>
<reference evidence="9" key="1">
    <citation type="submission" date="2016-04" db="EMBL/GenBank/DDBJ databases">
        <authorList>
            <person name="Strapagiel D."/>
            <person name="Borowka P."/>
            <person name="Marciniak B."/>
            <person name="Bakula Z."/>
            <person name="Van Ingen J."/>
            <person name="Safianowska A."/>
            <person name="Dziadek J."/>
            <person name="Jagielski T."/>
        </authorList>
    </citation>
    <scope>NUCLEOTIDE SEQUENCE [LARGE SCALE GENOMIC DNA]</scope>
    <source>
        <strain evidence="9">1010001458</strain>
    </source>
</reference>
<dbReference type="RefSeq" id="WP_075511113.1">
    <property type="nucleotide sequence ID" value="NZ_CP089224.1"/>
</dbReference>
<comment type="caution">
    <text evidence="8">The sequence shown here is derived from an EMBL/GenBank/DDBJ whole genome shotgun (WGS) entry which is preliminary data.</text>
</comment>
<evidence type="ECO:0000259" key="7">
    <source>
        <dbReference type="Pfam" id="PF05199"/>
    </source>
</evidence>
<dbReference type="SUPFAM" id="SSF54373">
    <property type="entry name" value="FAD-linked reductases, C-terminal domain"/>
    <property type="match status" value="1"/>
</dbReference>
<dbReference type="Proteomes" id="UP000077342">
    <property type="component" value="Unassembled WGS sequence"/>
</dbReference>
<dbReference type="Pfam" id="PF00732">
    <property type="entry name" value="GMC_oxred_N"/>
    <property type="match status" value="1"/>
</dbReference>
<dbReference type="InterPro" id="IPR012132">
    <property type="entry name" value="GMC_OxRdtase"/>
</dbReference>
<dbReference type="SUPFAM" id="SSF51905">
    <property type="entry name" value="FAD/NAD(P)-binding domain"/>
    <property type="match status" value="1"/>
</dbReference>
<dbReference type="InterPro" id="IPR007867">
    <property type="entry name" value="GMC_OxRtase_C"/>
</dbReference>
<dbReference type="PANTHER" id="PTHR11552">
    <property type="entry name" value="GLUCOSE-METHANOL-CHOLINE GMC OXIDOREDUCTASE"/>
    <property type="match status" value="1"/>
</dbReference>
<name>A0A163ZNI9_9MYCO</name>
<dbReference type="AlphaFoldDB" id="A0A163ZNI9"/>
<sequence>MTAAAGHSDVLIVGAGSAGSVVAARLSADPRCVVTVLEAGPGLADPQLLAQTSDGFRLPIGIGSPLVRRYQAQLTDRPIRRLAIVRGATLGGCGAINGGYFCRGLPQDFDRAALPGWTWPDVLEHFRAIETDLDFSTPAHGSAGPILVRRTHQMTGITQRFITAAERAGFSWIDDLNDVGPSSVSGVGPVPLNIVDGVRTGSGAGYLLPVLRRPNLTLLEQTRALRLCFSGSRAVGVDAVGPSGPITLTADRIVLCAGAIESAHLLMLSGIGDEAMLRAVGVPVVAALPVGMNCSDHPEWVLPTTWSVAPERPVLEVVLHTAEDLEIRPYTGGFVSMTGNGTGGQPDWPHIGVALMRPRARGRITLVSADPDVPPRIEHRYDSEPADVAALRRGVDSVREIAGGATDVGHAAWSTSQHLCGSAPMGVDGDPRGVVDVRCRVYGIQNLWVIDGSVLPVITSRGPHATIVMLGHRAAQFVV</sequence>
<evidence type="ECO:0000256" key="5">
    <source>
        <dbReference type="PIRSR" id="PIRSR000137-2"/>
    </source>
</evidence>
<keyword evidence="9" id="KW-1185">Reference proteome</keyword>
<comment type="cofactor">
    <cofactor evidence="1 5">
        <name>FAD</name>
        <dbReference type="ChEBI" id="CHEBI:57692"/>
    </cofactor>
</comment>
<dbReference type="Gene3D" id="3.30.410.40">
    <property type="match status" value="1"/>
</dbReference>
<proteinExistence type="inferred from homology"/>
<dbReference type="PIRSF" id="PIRSF000137">
    <property type="entry name" value="Alcohol_oxidase"/>
    <property type="match status" value="1"/>
</dbReference>
<evidence type="ECO:0000256" key="3">
    <source>
        <dbReference type="ARBA" id="ARBA00022630"/>
    </source>
</evidence>
<dbReference type="PANTHER" id="PTHR11552:SF147">
    <property type="entry name" value="CHOLINE DEHYDROGENASE, MITOCHONDRIAL"/>
    <property type="match status" value="1"/>
</dbReference>
<keyword evidence="4 5" id="KW-0274">FAD</keyword>
<organism evidence="8 9">
    <name type="scientific">Mycobacterium ostraviense</name>
    <dbReference type="NCBI Taxonomy" id="2738409"/>
    <lineage>
        <taxon>Bacteria</taxon>
        <taxon>Bacillati</taxon>
        <taxon>Actinomycetota</taxon>
        <taxon>Actinomycetes</taxon>
        <taxon>Mycobacteriales</taxon>
        <taxon>Mycobacteriaceae</taxon>
        <taxon>Mycobacterium</taxon>
    </lineage>
</organism>
<comment type="similarity">
    <text evidence="2">Belongs to the GMC oxidoreductase family.</text>
</comment>
<feature type="binding site" evidence="5">
    <location>
        <position position="452"/>
    </location>
    <ligand>
        <name>FAD</name>
        <dbReference type="ChEBI" id="CHEBI:57692"/>
    </ligand>
</feature>
<dbReference type="GO" id="GO:0050660">
    <property type="term" value="F:flavin adenine dinucleotide binding"/>
    <property type="evidence" value="ECO:0007669"/>
    <property type="project" value="InterPro"/>
</dbReference>
<dbReference type="InterPro" id="IPR023978">
    <property type="entry name" value="GMC_oxidoreductase_bact"/>
</dbReference>